<reference evidence="1" key="2">
    <citation type="journal article" date="2024" name="Environ. Microbiol.">
        <title>Genome analysis and description of Tunturibacter gen. nov. expands the diversity of Terriglobia in tundra soils.</title>
        <authorList>
            <person name="Messyasz A."/>
            <person name="Mannisto M.K."/>
            <person name="Kerkhof L.J."/>
            <person name="Haggblom M.M."/>
        </authorList>
    </citation>
    <scope>NUCLEOTIDE SEQUENCE</scope>
    <source>
        <strain evidence="1">X5P6</strain>
    </source>
</reference>
<dbReference type="EMBL" id="CP132942">
    <property type="protein sequence ID" value="XCB34512.1"/>
    <property type="molecule type" value="Genomic_DNA"/>
</dbReference>
<evidence type="ECO:0000313" key="1">
    <source>
        <dbReference type="EMBL" id="XCB34512.1"/>
    </source>
</evidence>
<protein>
    <recommendedName>
        <fullName evidence="2">Lipocalin-like domain-containing protein</fullName>
    </recommendedName>
</protein>
<organism evidence="1">
    <name type="scientific">Tunturiibacter psychrotolerans</name>
    <dbReference type="NCBI Taxonomy" id="3069686"/>
    <lineage>
        <taxon>Bacteria</taxon>
        <taxon>Pseudomonadati</taxon>
        <taxon>Acidobacteriota</taxon>
        <taxon>Terriglobia</taxon>
        <taxon>Terriglobales</taxon>
        <taxon>Acidobacteriaceae</taxon>
        <taxon>Tunturiibacter</taxon>
    </lineage>
</organism>
<evidence type="ECO:0008006" key="2">
    <source>
        <dbReference type="Google" id="ProtNLM"/>
    </source>
</evidence>
<accession>A0AAU7ZU99</accession>
<proteinExistence type="predicted"/>
<dbReference type="KEGG" id="tpsc:RBB77_06385"/>
<dbReference type="AlphaFoldDB" id="A0AAU7ZU99"/>
<name>A0AAU7ZU99_9BACT</name>
<sequence>MLAAQSAFDGTWKVNMNTVDFPKKPDVFLLQNGTYECKSCTPPYVVKADGTDQPVTGHPYYDSVAIKVVDDHNIEETDKKDGKVVSASTSTVSSDGNTMLFTFNDSSNTNGGPPVTGQGEATRVAKGPAGSNVVSGSWRTTKIEGMSDNATVWTYKASGDEMTMTTQTGQSYTAKLNGAEAPMKGDPGVTSVSVKTIGKDTLVETDMRDGKVIGVFKMTVAADGKTAKLSFDDKLQNRTTNSDATKQ</sequence>
<dbReference type="RefSeq" id="WP_353065729.1">
    <property type="nucleotide sequence ID" value="NZ_CP132942.1"/>
</dbReference>
<gene>
    <name evidence="1" type="ORF">RBB77_06385</name>
</gene>
<reference evidence="1" key="1">
    <citation type="submission" date="2023-08" db="EMBL/GenBank/DDBJ databases">
        <authorList>
            <person name="Messyasz A."/>
            <person name="Mannisto M.K."/>
            <person name="Kerkhof L.J."/>
            <person name="Haggblom M."/>
        </authorList>
    </citation>
    <scope>NUCLEOTIDE SEQUENCE</scope>
    <source>
        <strain evidence="1">X5P6</strain>
    </source>
</reference>